<comment type="caution">
    <text evidence="2">The sequence shown here is derived from an EMBL/GenBank/DDBJ whole genome shotgun (WGS) entry which is preliminary data.</text>
</comment>
<proteinExistence type="predicted"/>
<keyword evidence="2" id="KW-0808">Transferase</keyword>
<evidence type="ECO:0000259" key="1">
    <source>
        <dbReference type="PROSITE" id="PS51186"/>
    </source>
</evidence>
<dbReference type="RefSeq" id="WP_160835223.1">
    <property type="nucleotide sequence ID" value="NZ_WMET01000001.1"/>
</dbReference>
<accession>A0A845DXJ1</accession>
<evidence type="ECO:0000313" key="3">
    <source>
        <dbReference type="Proteomes" id="UP000460949"/>
    </source>
</evidence>
<dbReference type="SUPFAM" id="SSF55729">
    <property type="entry name" value="Acyl-CoA N-acyltransferases (Nat)"/>
    <property type="match status" value="1"/>
</dbReference>
<sequence>MVITENTFDIVSETERLVIRPLKKSDYKNWLTEFENRAPSQHRHDKGKMDMSQCTQVWFNNLIDKHQDIAITDIAHVFAVFRKEDGVHLGMVDFSTLSRGDFQWGRIGYSIHNQYWRKGYAKEAVKEAINIAFNNLKFHRIEAHINLDNTASFNLAKGVGMEYECTRKGFIFEFGEWTDNLVYFKNSFE</sequence>
<dbReference type="InterPro" id="IPR051531">
    <property type="entry name" value="N-acetyltransferase"/>
</dbReference>
<name>A0A845DXJ1_9BACI</name>
<dbReference type="InterPro" id="IPR000182">
    <property type="entry name" value="GNAT_dom"/>
</dbReference>
<dbReference type="InterPro" id="IPR016181">
    <property type="entry name" value="Acyl_CoA_acyltransferase"/>
</dbReference>
<protein>
    <submittedName>
        <fullName evidence="2">GNAT family N-acetyltransferase</fullName>
    </submittedName>
</protein>
<dbReference type="EMBL" id="WMET01000001">
    <property type="protein sequence ID" value="MYL18777.1"/>
    <property type="molecule type" value="Genomic_DNA"/>
</dbReference>
<dbReference type="PANTHER" id="PTHR43792">
    <property type="entry name" value="GNAT FAMILY, PUTATIVE (AFU_ORTHOLOGUE AFUA_3G00765)-RELATED-RELATED"/>
    <property type="match status" value="1"/>
</dbReference>
<organism evidence="2 3">
    <name type="scientific">Halobacillus litoralis</name>
    <dbReference type="NCBI Taxonomy" id="45668"/>
    <lineage>
        <taxon>Bacteria</taxon>
        <taxon>Bacillati</taxon>
        <taxon>Bacillota</taxon>
        <taxon>Bacilli</taxon>
        <taxon>Bacillales</taxon>
        <taxon>Bacillaceae</taxon>
        <taxon>Halobacillus</taxon>
    </lineage>
</organism>
<dbReference type="Gene3D" id="3.40.630.30">
    <property type="match status" value="1"/>
</dbReference>
<feature type="domain" description="N-acetyltransferase" evidence="1">
    <location>
        <begin position="17"/>
        <end position="182"/>
    </location>
</feature>
<dbReference type="Proteomes" id="UP000460949">
    <property type="component" value="Unassembled WGS sequence"/>
</dbReference>
<dbReference type="PROSITE" id="PS51186">
    <property type="entry name" value="GNAT"/>
    <property type="match status" value="1"/>
</dbReference>
<reference evidence="2 3" key="1">
    <citation type="submission" date="2019-11" db="EMBL/GenBank/DDBJ databases">
        <title>Genome sequences of 17 halophilic strains isolated from different environments.</title>
        <authorList>
            <person name="Furrow R.E."/>
        </authorList>
    </citation>
    <scope>NUCLEOTIDE SEQUENCE [LARGE SCALE GENOMIC DNA]</scope>
    <source>
        <strain evidence="2 3">22511_23_Filter</strain>
    </source>
</reference>
<dbReference type="AlphaFoldDB" id="A0A845DXJ1"/>
<gene>
    <name evidence="2" type="ORF">GLW04_02680</name>
</gene>
<evidence type="ECO:0000313" key="2">
    <source>
        <dbReference type="EMBL" id="MYL18777.1"/>
    </source>
</evidence>
<dbReference type="GO" id="GO:0016747">
    <property type="term" value="F:acyltransferase activity, transferring groups other than amino-acyl groups"/>
    <property type="evidence" value="ECO:0007669"/>
    <property type="project" value="InterPro"/>
</dbReference>
<dbReference type="Pfam" id="PF13302">
    <property type="entry name" value="Acetyltransf_3"/>
    <property type="match status" value="1"/>
</dbReference>